<feature type="compositionally biased region" description="Basic residues" evidence="4">
    <location>
        <begin position="16"/>
        <end position="29"/>
    </location>
</feature>
<evidence type="ECO:0000256" key="3">
    <source>
        <dbReference type="RuleBase" id="RU003476"/>
    </source>
</evidence>
<evidence type="ECO:0000313" key="6">
    <source>
        <dbReference type="EMBL" id="ENO18366.1"/>
    </source>
</evidence>
<proteinExistence type="inferred from homology"/>
<dbReference type="InterPro" id="IPR000086">
    <property type="entry name" value="NUDIX_hydrolase_dom"/>
</dbReference>
<dbReference type="RefSeq" id="WP_005962825.1">
    <property type="nucleotide sequence ID" value="NZ_CP040505.1"/>
</dbReference>
<evidence type="ECO:0000256" key="4">
    <source>
        <dbReference type="SAM" id="MobiDB-lite"/>
    </source>
</evidence>
<dbReference type="Pfam" id="PF00293">
    <property type="entry name" value="NUDIX"/>
    <property type="match status" value="1"/>
</dbReference>
<dbReference type="AlphaFoldDB" id="N6X3S9"/>
<dbReference type="EMBL" id="AQHZ01000015">
    <property type="protein sequence ID" value="ENO18366.1"/>
    <property type="molecule type" value="Genomic_DNA"/>
</dbReference>
<dbReference type="PATRIC" id="fig|888050.3.peg.882"/>
<keyword evidence="7" id="KW-1185">Reference proteome</keyword>
<feature type="domain" description="Nudix hydrolase" evidence="5">
    <location>
        <begin position="35"/>
        <end position="173"/>
    </location>
</feature>
<dbReference type="CDD" id="cd03673">
    <property type="entry name" value="NUDIX_Ap6A_hydrolase"/>
    <property type="match status" value="1"/>
</dbReference>
<evidence type="ECO:0000313" key="7">
    <source>
        <dbReference type="Proteomes" id="UP000013015"/>
    </source>
</evidence>
<dbReference type="GO" id="GO:0016787">
    <property type="term" value="F:hydrolase activity"/>
    <property type="evidence" value="ECO:0007669"/>
    <property type="project" value="UniProtKB-KW"/>
</dbReference>
<gene>
    <name evidence="6" type="ORF">HMPREF9004_0935</name>
</gene>
<accession>N6X3S9</accession>
<reference evidence="6 7" key="1">
    <citation type="submission" date="2013-03" db="EMBL/GenBank/DDBJ databases">
        <title>Reference genome for the Human Microbiome Project.</title>
        <authorList>
            <person name="Aqrawi P."/>
            <person name="Ayvaz T."/>
            <person name="Bess C."/>
            <person name="Blankenburg K."/>
            <person name="Coyle M."/>
            <person name="Deng J."/>
            <person name="Forbes L."/>
            <person name="Fowler G."/>
            <person name="Francisco L."/>
            <person name="Fu Q."/>
            <person name="Gibbs R."/>
            <person name="Gross S."/>
            <person name="Gubbala S."/>
            <person name="Hale W."/>
            <person name="Hemphill L."/>
            <person name="Highlander S."/>
            <person name="Hirani K."/>
            <person name="Jackson L."/>
            <person name="Jakkamsetti A."/>
            <person name="Javaid M."/>
            <person name="Jayaseelan J.C."/>
            <person name="Jiang H."/>
            <person name="Joshi V."/>
            <person name="Korchina V."/>
            <person name="Kovar C."/>
            <person name="Lara F."/>
            <person name="Lee S."/>
            <person name="Liu Y."/>
            <person name="Mata R."/>
            <person name="Mathew T."/>
            <person name="Munidasa M."/>
            <person name="Muzny D."/>
            <person name="Nazareth L."/>
            <person name="Ngo R."/>
            <person name="Nguyen L."/>
            <person name="Nguyen N."/>
            <person name="Okwuonu G."/>
            <person name="Ongeri F."/>
            <person name="Palculict T."/>
            <person name="Patil S."/>
            <person name="Petrosino J."/>
            <person name="Pham C."/>
            <person name="Pham P."/>
            <person name="Pu L.-L."/>
            <person name="Qin X."/>
            <person name="Qu J."/>
            <person name="Reid J."/>
            <person name="Ross M."/>
            <person name="Ruth R."/>
            <person name="Saada N."/>
            <person name="San Lucas F."/>
            <person name="Santibanez J."/>
            <person name="Shang Y."/>
            <person name="Simmons D."/>
            <person name="Song X.-Z."/>
            <person name="Tang L.-Y."/>
            <person name="Thornton R."/>
            <person name="Warren J."/>
            <person name="Weissenberger G."/>
            <person name="Wilczek-Boney K."/>
            <person name="Worley K."/>
            <person name="Youmans B."/>
            <person name="Zhang J."/>
            <person name="Zhang L."/>
            <person name="Zhao Z."/>
            <person name="Zhou C."/>
            <person name="Zhu D."/>
            <person name="Zhu Y."/>
        </authorList>
    </citation>
    <scope>NUCLEOTIDE SEQUENCE [LARGE SCALE GENOMIC DNA]</scope>
    <source>
        <strain evidence="6 7">F0333</strain>
    </source>
</reference>
<feature type="region of interest" description="Disordered" evidence="4">
    <location>
        <begin position="1"/>
        <end position="37"/>
    </location>
</feature>
<dbReference type="InterPro" id="IPR020476">
    <property type="entry name" value="Nudix_hydrolase"/>
</dbReference>
<dbReference type="PROSITE" id="PS00893">
    <property type="entry name" value="NUDIX_BOX"/>
    <property type="match status" value="1"/>
</dbReference>
<dbReference type="PRINTS" id="PR00502">
    <property type="entry name" value="NUDIXFAMILY"/>
</dbReference>
<evidence type="ECO:0000259" key="5">
    <source>
        <dbReference type="PROSITE" id="PS51462"/>
    </source>
</evidence>
<protein>
    <submittedName>
        <fullName evidence="6">MutT/NUDIX family protein</fullName>
    </submittedName>
</protein>
<name>N6X3S9_9ACTO</name>
<dbReference type="SUPFAM" id="SSF55811">
    <property type="entry name" value="Nudix"/>
    <property type="match status" value="1"/>
</dbReference>
<dbReference type="Gene3D" id="3.90.79.10">
    <property type="entry name" value="Nucleoside Triphosphate Pyrophosphohydrolase"/>
    <property type="match status" value="1"/>
</dbReference>
<dbReference type="InterPro" id="IPR020084">
    <property type="entry name" value="NUDIX_hydrolase_CS"/>
</dbReference>
<sequence>MPARPTNFRQGVPSPPRRRPSSHASHSHSPHLPVSSETSAGGIVVDVVDGIPYAALIARRNRAGRIEWCLPKGHLEAGETPEQAALREVAEETGIHGRIIRHLASIDYWFSGADHRVHKVVHHYLMGYESGLITVEHDPDHEAEEAAWIPLKDSSHRLAYPNERRIVAIALDLLYRGL</sequence>
<keyword evidence="2 3" id="KW-0378">Hydrolase</keyword>
<comment type="similarity">
    <text evidence="1 3">Belongs to the Nudix hydrolase family.</text>
</comment>
<evidence type="ECO:0000256" key="2">
    <source>
        <dbReference type="ARBA" id="ARBA00022801"/>
    </source>
</evidence>
<dbReference type="InterPro" id="IPR015797">
    <property type="entry name" value="NUDIX_hydrolase-like_dom_sf"/>
</dbReference>
<dbReference type="HOGENOM" id="CLU_037162_14_1_11"/>
<comment type="caution">
    <text evidence="6">The sequence shown here is derived from an EMBL/GenBank/DDBJ whole genome shotgun (WGS) entry which is preliminary data.</text>
</comment>
<dbReference type="PANTHER" id="PTHR43736:SF1">
    <property type="entry name" value="DIHYDRONEOPTERIN TRIPHOSPHATE DIPHOSPHATASE"/>
    <property type="match status" value="1"/>
</dbReference>
<dbReference type="PROSITE" id="PS51462">
    <property type="entry name" value="NUDIX"/>
    <property type="match status" value="1"/>
</dbReference>
<evidence type="ECO:0000256" key="1">
    <source>
        <dbReference type="ARBA" id="ARBA00005582"/>
    </source>
</evidence>
<dbReference type="Proteomes" id="UP000013015">
    <property type="component" value="Unassembled WGS sequence"/>
</dbReference>
<organism evidence="6 7">
    <name type="scientific">Schaalia cardiffensis F0333</name>
    <dbReference type="NCBI Taxonomy" id="888050"/>
    <lineage>
        <taxon>Bacteria</taxon>
        <taxon>Bacillati</taxon>
        <taxon>Actinomycetota</taxon>
        <taxon>Actinomycetes</taxon>
        <taxon>Actinomycetales</taxon>
        <taxon>Actinomycetaceae</taxon>
        <taxon>Schaalia</taxon>
    </lineage>
</organism>
<dbReference type="STRING" id="888050.HMPREF9004_0935"/>
<dbReference type="eggNOG" id="COG1051">
    <property type="taxonomic scope" value="Bacteria"/>
</dbReference>
<dbReference type="OrthoDB" id="9816289at2"/>
<dbReference type="PANTHER" id="PTHR43736">
    <property type="entry name" value="ADP-RIBOSE PYROPHOSPHATASE"/>
    <property type="match status" value="1"/>
</dbReference>